<dbReference type="InterPro" id="IPR011527">
    <property type="entry name" value="ABC1_TM_dom"/>
</dbReference>
<evidence type="ECO:0000259" key="8">
    <source>
        <dbReference type="PROSITE" id="PS50893"/>
    </source>
</evidence>
<keyword evidence="3" id="KW-0547">Nucleotide-binding</keyword>
<evidence type="ECO:0000259" key="9">
    <source>
        <dbReference type="PROSITE" id="PS50929"/>
    </source>
</evidence>
<feature type="transmembrane region" description="Helical" evidence="7">
    <location>
        <begin position="161"/>
        <end position="181"/>
    </location>
</feature>
<organism evidence="10 11">
    <name type="scientific">Acetobacter musti</name>
    <dbReference type="NCBI Taxonomy" id="864732"/>
    <lineage>
        <taxon>Bacteria</taxon>
        <taxon>Pseudomonadati</taxon>
        <taxon>Pseudomonadota</taxon>
        <taxon>Alphaproteobacteria</taxon>
        <taxon>Acetobacterales</taxon>
        <taxon>Acetobacteraceae</taxon>
        <taxon>Acetobacter</taxon>
    </lineage>
</organism>
<dbReference type="SUPFAM" id="SSF52540">
    <property type="entry name" value="P-loop containing nucleoside triphosphate hydrolases"/>
    <property type="match status" value="1"/>
</dbReference>
<dbReference type="NCBIfam" id="TIGR02868">
    <property type="entry name" value="CydC"/>
    <property type="match status" value="1"/>
</dbReference>
<evidence type="ECO:0000256" key="7">
    <source>
        <dbReference type="SAM" id="Phobius"/>
    </source>
</evidence>
<dbReference type="SMART" id="SM00382">
    <property type="entry name" value="AAA"/>
    <property type="match status" value="1"/>
</dbReference>
<evidence type="ECO:0000256" key="3">
    <source>
        <dbReference type="ARBA" id="ARBA00022741"/>
    </source>
</evidence>
<sequence>MRDFLRLLRLLGPSWRWQATGILLGVLVIVSNVGLLALSGWFIAGMGLAGLGLLRIEYFLPAAAIRALAIARALGRYLERLVTHEATFRLLSDLRVWFYIRLEPLAPARLQRHRAGDLLSRIRADIDSLDNVYLRVLAPSVTALLCTVLILGFLARISTGAALADFLGLALVGLALPLAAFRAGRRSGRQAVALRGQLRAEIADTVRGFEELQVFGAMERQTSRHEAAYAQLTALQRRETLVEAAAGGAALFLVQATMLAALVVSIPLAMARTLPGPDIAMIALLVLASFDAVSGLPGAYRALGQTLAAARRIFEIVDTEPAVREPAQEAAPPTGFDITFRHVSLRYDDAEAWALRDVSFHIPAGGALGVMGTTGSGKTSLGNLLLRFWEFQEGEILVGGVPIRTLSGDTMRSYCAVIAQQTHLFNTSIRENLRIARPAATAAEMERALRDAGILDEVRAMPQGLDTMVGEMGTRLSGGQARRVAIARAFLKDAPILILDEPTEGLDAFSEHIVINALGRLKQGRTTLLITHRSQALRDIAQVFELERGTVLCRSKT</sequence>
<dbReference type="InterPro" id="IPR036640">
    <property type="entry name" value="ABC1_TM_sf"/>
</dbReference>
<protein>
    <submittedName>
        <fullName evidence="10">Thiol reductant ABC exporter subunit CydC</fullName>
    </submittedName>
</protein>
<evidence type="ECO:0000256" key="4">
    <source>
        <dbReference type="ARBA" id="ARBA00022840"/>
    </source>
</evidence>
<accession>A0ABX0JUQ7</accession>
<comment type="caution">
    <text evidence="10">The sequence shown here is derived from an EMBL/GenBank/DDBJ whole genome shotgun (WGS) entry which is preliminary data.</text>
</comment>
<evidence type="ECO:0000256" key="6">
    <source>
        <dbReference type="ARBA" id="ARBA00023136"/>
    </source>
</evidence>
<dbReference type="PANTHER" id="PTHR24221:SF654">
    <property type="entry name" value="ATP-BINDING CASSETTE SUB-FAMILY B MEMBER 6"/>
    <property type="match status" value="1"/>
</dbReference>
<dbReference type="PROSITE" id="PS50893">
    <property type="entry name" value="ABC_TRANSPORTER_2"/>
    <property type="match status" value="1"/>
</dbReference>
<dbReference type="CDD" id="cd18585">
    <property type="entry name" value="ABC_6TM_CydC"/>
    <property type="match status" value="1"/>
</dbReference>
<feature type="transmembrane region" description="Helical" evidence="7">
    <location>
        <begin position="56"/>
        <end position="74"/>
    </location>
</feature>
<dbReference type="Gene3D" id="1.20.1560.10">
    <property type="entry name" value="ABC transporter type 1, transmembrane domain"/>
    <property type="match status" value="1"/>
</dbReference>
<evidence type="ECO:0000256" key="2">
    <source>
        <dbReference type="ARBA" id="ARBA00022692"/>
    </source>
</evidence>
<dbReference type="InterPro" id="IPR017871">
    <property type="entry name" value="ABC_transporter-like_CS"/>
</dbReference>
<feature type="domain" description="ABC transmembrane type-1" evidence="9">
    <location>
        <begin position="19"/>
        <end position="305"/>
    </location>
</feature>
<name>A0ABX0JUQ7_9PROT</name>
<evidence type="ECO:0000313" key="10">
    <source>
        <dbReference type="EMBL" id="NHN86715.1"/>
    </source>
</evidence>
<dbReference type="InterPro" id="IPR003593">
    <property type="entry name" value="AAA+_ATPase"/>
</dbReference>
<dbReference type="RefSeq" id="WP_173572156.1">
    <property type="nucleotide sequence ID" value="NZ_WOTB01000047.1"/>
</dbReference>
<comment type="subcellular location">
    <subcellularLocation>
        <location evidence="1">Cell membrane</location>
        <topology evidence="1">Multi-pass membrane protein</topology>
    </subcellularLocation>
</comment>
<evidence type="ECO:0000256" key="5">
    <source>
        <dbReference type="ARBA" id="ARBA00022989"/>
    </source>
</evidence>
<evidence type="ECO:0000256" key="1">
    <source>
        <dbReference type="ARBA" id="ARBA00004651"/>
    </source>
</evidence>
<dbReference type="PANTHER" id="PTHR24221">
    <property type="entry name" value="ATP-BINDING CASSETTE SUB-FAMILY B"/>
    <property type="match status" value="1"/>
</dbReference>
<dbReference type="InterPro" id="IPR039421">
    <property type="entry name" value="Type_1_exporter"/>
</dbReference>
<feature type="transmembrane region" description="Helical" evidence="7">
    <location>
        <begin position="244"/>
        <end position="267"/>
    </location>
</feature>
<dbReference type="EMBL" id="WOTB01000047">
    <property type="protein sequence ID" value="NHN86715.1"/>
    <property type="molecule type" value="Genomic_DNA"/>
</dbReference>
<keyword evidence="11" id="KW-1185">Reference proteome</keyword>
<dbReference type="InterPro" id="IPR003439">
    <property type="entry name" value="ABC_transporter-like_ATP-bd"/>
</dbReference>
<keyword evidence="2 7" id="KW-0812">Transmembrane</keyword>
<proteinExistence type="predicted"/>
<dbReference type="InterPro" id="IPR014223">
    <property type="entry name" value="ABC_CydC/D"/>
</dbReference>
<dbReference type="InterPro" id="IPR027417">
    <property type="entry name" value="P-loop_NTPase"/>
</dbReference>
<dbReference type="Pfam" id="PF00005">
    <property type="entry name" value="ABC_tran"/>
    <property type="match status" value="1"/>
</dbReference>
<feature type="transmembrane region" description="Helical" evidence="7">
    <location>
        <begin position="21"/>
        <end position="44"/>
    </location>
</feature>
<dbReference type="Gene3D" id="3.40.50.300">
    <property type="entry name" value="P-loop containing nucleotide triphosphate hydrolases"/>
    <property type="match status" value="1"/>
</dbReference>
<evidence type="ECO:0000313" key="11">
    <source>
        <dbReference type="Proteomes" id="UP000635278"/>
    </source>
</evidence>
<dbReference type="PROSITE" id="PS00211">
    <property type="entry name" value="ABC_TRANSPORTER_1"/>
    <property type="match status" value="1"/>
</dbReference>
<keyword evidence="6 7" id="KW-0472">Membrane</keyword>
<feature type="transmembrane region" description="Helical" evidence="7">
    <location>
        <begin position="279"/>
        <end position="303"/>
    </location>
</feature>
<dbReference type="PROSITE" id="PS50929">
    <property type="entry name" value="ABC_TM1F"/>
    <property type="match status" value="1"/>
</dbReference>
<gene>
    <name evidence="10" type="primary">cydC</name>
    <name evidence="10" type="ORF">GOB93_19110</name>
</gene>
<dbReference type="Proteomes" id="UP000635278">
    <property type="component" value="Unassembled WGS sequence"/>
</dbReference>
<feature type="domain" description="ABC transporter" evidence="8">
    <location>
        <begin position="340"/>
        <end position="557"/>
    </location>
</feature>
<keyword evidence="5 7" id="KW-1133">Transmembrane helix</keyword>
<dbReference type="SUPFAM" id="SSF90123">
    <property type="entry name" value="ABC transporter transmembrane region"/>
    <property type="match status" value="1"/>
</dbReference>
<feature type="transmembrane region" description="Helical" evidence="7">
    <location>
        <begin position="132"/>
        <end position="155"/>
    </location>
</feature>
<reference evidence="10 11" key="1">
    <citation type="journal article" date="2020" name="Int. J. Syst. Evol. Microbiol.">
        <title>Novel acetic acid bacteria from cider fermentations: Acetobacter conturbans sp. nov. and Acetobacter fallax sp. nov.</title>
        <authorList>
            <person name="Sombolestani A.S."/>
            <person name="Cleenwerck I."/>
            <person name="Cnockaert M."/>
            <person name="Borremans W."/>
            <person name="Wieme A.D."/>
            <person name="De Vuyst L."/>
            <person name="Vandamme P."/>
        </authorList>
    </citation>
    <scope>NUCLEOTIDE SEQUENCE [LARGE SCALE GENOMIC DNA]</scope>
    <source>
        <strain evidence="10 11">LMG 30640</strain>
    </source>
</reference>
<keyword evidence="4" id="KW-0067">ATP-binding</keyword>